<keyword evidence="5" id="KW-1185">Reference proteome</keyword>
<comment type="caution">
    <text evidence="4">The sequence shown here is derived from an EMBL/GenBank/DDBJ whole genome shotgun (WGS) entry which is preliminary data.</text>
</comment>
<dbReference type="AlphaFoldDB" id="A0A0K9NR70"/>
<sequence>METSPQSCLPEVESLPDGFFEGSSDLVERKSPLDYKDALIDIGMSAEIECIDSNPDISVVDGSGSVKGLVVEATKSEKEGSKSSEGGETKGFLEFTTPQVVAASARDSECKKPKKIDSSETKRKVKKNNIRPENELLELALMYQKVTSERDTAVSVREKLESLCRELQRQNKLLVEECQRVSTEGQNIRSDLSTKFKDAIKDVSIKLEEQKDDCISQLKENEMLRNKLKHLGDQYILAEQQFEQKLKQKALEVQIADLKLQQQQENITAEQTQMQLYDEQVIQLKETEKRLRLQLNADDEKFQQFQDALLKSNQVFETFKQEMEKMTKLIKDLKKENAFLKGKCEKTDFTLIKLVEDRESTKKQIEKLTNQKEKLESLCRLLQAERKQISIKESDQESVVTSNAD</sequence>
<organism evidence="4 5">
    <name type="scientific">Zostera marina</name>
    <name type="common">Eelgrass</name>
    <dbReference type="NCBI Taxonomy" id="29655"/>
    <lineage>
        <taxon>Eukaryota</taxon>
        <taxon>Viridiplantae</taxon>
        <taxon>Streptophyta</taxon>
        <taxon>Embryophyta</taxon>
        <taxon>Tracheophyta</taxon>
        <taxon>Spermatophyta</taxon>
        <taxon>Magnoliopsida</taxon>
        <taxon>Liliopsida</taxon>
        <taxon>Zosteraceae</taxon>
        <taxon>Zostera</taxon>
    </lineage>
</organism>
<feature type="compositionally biased region" description="Basic and acidic residues" evidence="3">
    <location>
        <begin position="74"/>
        <end position="88"/>
    </location>
</feature>
<proteinExistence type="inferred from homology"/>
<evidence type="ECO:0000313" key="5">
    <source>
        <dbReference type="Proteomes" id="UP000036987"/>
    </source>
</evidence>
<dbReference type="GO" id="GO:0019905">
    <property type="term" value="F:syntaxin binding"/>
    <property type="evidence" value="ECO:0007669"/>
    <property type="project" value="InterPro"/>
</dbReference>
<dbReference type="OMA" id="KMQPEME"/>
<accession>A0A0K9NR70</accession>
<protein>
    <submittedName>
        <fullName evidence="4">Alpha-taxilin, putative, expressed</fullName>
    </submittedName>
</protein>
<gene>
    <name evidence="4" type="ORF">ZOSMA_75G00100</name>
</gene>
<name>A0A0K9NR70_ZOSMR</name>
<feature type="region of interest" description="Disordered" evidence="3">
    <location>
        <begin position="74"/>
        <end position="93"/>
    </location>
</feature>
<evidence type="ECO:0000256" key="3">
    <source>
        <dbReference type="SAM" id="MobiDB-lite"/>
    </source>
</evidence>
<dbReference type="PANTHER" id="PTHR16127">
    <property type="entry name" value="TAXILIN"/>
    <property type="match status" value="1"/>
</dbReference>
<dbReference type="OrthoDB" id="425555at2759"/>
<dbReference type="EMBL" id="LFYR01001913">
    <property type="protein sequence ID" value="KMZ58577.1"/>
    <property type="molecule type" value="Genomic_DNA"/>
</dbReference>
<feature type="coiled-coil region" evidence="2">
    <location>
        <begin position="150"/>
        <end position="280"/>
    </location>
</feature>
<feature type="compositionally biased region" description="Basic and acidic residues" evidence="3">
    <location>
        <begin position="106"/>
        <end position="122"/>
    </location>
</feature>
<keyword evidence="2" id="KW-0175">Coiled coil</keyword>
<evidence type="ECO:0000313" key="4">
    <source>
        <dbReference type="EMBL" id="KMZ58577.1"/>
    </source>
</evidence>
<feature type="region of interest" description="Disordered" evidence="3">
    <location>
        <begin position="104"/>
        <end position="126"/>
    </location>
</feature>
<evidence type="ECO:0000256" key="2">
    <source>
        <dbReference type="SAM" id="Coils"/>
    </source>
</evidence>
<dbReference type="STRING" id="29655.A0A0K9NR70"/>
<reference evidence="5" key="1">
    <citation type="journal article" date="2016" name="Nature">
        <title>The genome of the seagrass Zostera marina reveals angiosperm adaptation to the sea.</title>
        <authorList>
            <person name="Olsen J.L."/>
            <person name="Rouze P."/>
            <person name="Verhelst B."/>
            <person name="Lin Y.-C."/>
            <person name="Bayer T."/>
            <person name="Collen J."/>
            <person name="Dattolo E."/>
            <person name="De Paoli E."/>
            <person name="Dittami S."/>
            <person name="Maumus F."/>
            <person name="Michel G."/>
            <person name="Kersting A."/>
            <person name="Lauritano C."/>
            <person name="Lohaus R."/>
            <person name="Toepel M."/>
            <person name="Tonon T."/>
            <person name="Vanneste K."/>
            <person name="Amirebrahimi M."/>
            <person name="Brakel J."/>
            <person name="Bostroem C."/>
            <person name="Chovatia M."/>
            <person name="Grimwood J."/>
            <person name="Jenkins J.W."/>
            <person name="Jueterbock A."/>
            <person name="Mraz A."/>
            <person name="Stam W.T."/>
            <person name="Tice H."/>
            <person name="Bornberg-Bauer E."/>
            <person name="Green P.J."/>
            <person name="Pearson G.A."/>
            <person name="Procaccini G."/>
            <person name="Duarte C.M."/>
            <person name="Schmutz J."/>
            <person name="Reusch T.B.H."/>
            <person name="Van de Peer Y."/>
        </authorList>
    </citation>
    <scope>NUCLEOTIDE SEQUENCE [LARGE SCALE GENOMIC DNA]</scope>
    <source>
        <strain evidence="5">cv. Finnish</strain>
    </source>
</reference>
<feature type="coiled-coil region" evidence="2">
    <location>
        <begin position="316"/>
        <end position="392"/>
    </location>
</feature>
<dbReference type="Pfam" id="PF09728">
    <property type="entry name" value="Taxilin"/>
    <property type="match status" value="1"/>
</dbReference>
<evidence type="ECO:0000256" key="1">
    <source>
        <dbReference type="ARBA" id="ARBA00009550"/>
    </source>
</evidence>
<dbReference type="InterPro" id="IPR026183">
    <property type="entry name" value="Taxilin_fam"/>
</dbReference>
<dbReference type="Proteomes" id="UP000036987">
    <property type="component" value="Unassembled WGS sequence"/>
</dbReference>
<dbReference type="PANTHER" id="PTHR16127:SF13">
    <property type="entry name" value="GH01188P"/>
    <property type="match status" value="1"/>
</dbReference>
<comment type="similarity">
    <text evidence="1">Belongs to the taxilin family.</text>
</comment>